<evidence type="ECO:0000313" key="2">
    <source>
        <dbReference type="EMBL" id="DAE16902.1"/>
    </source>
</evidence>
<name>A0A8S5QC75_9CAUD</name>
<accession>A0A8S5QC75</accession>
<sequence length="79" mass="8827">MRNASRLGTPSLMPPVARMRPVFPRMHFPPIHLFDKCMHLPGQFRAGEETALFLRGERTLPPHGSSVRQAEGAISINHA</sequence>
<organism evidence="2">
    <name type="scientific">Siphoviridae sp. ctpnN3</name>
    <dbReference type="NCBI Taxonomy" id="2825677"/>
    <lineage>
        <taxon>Viruses</taxon>
        <taxon>Duplodnaviria</taxon>
        <taxon>Heunggongvirae</taxon>
        <taxon>Uroviricota</taxon>
        <taxon>Caudoviricetes</taxon>
    </lineage>
</organism>
<proteinExistence type="predicted"/>
<protein>
    <submittedName>
        <fullName evidence="2">Uncharacterized protein</fullName>
    </submittedName>
</protein>
<feature type="region of interest" description="Disordered" evidence="1">
    <location>
        <begin position="58"/>
        <end position="79"/>
    </location>
</feature>
<evidence type="ECO:0000256" key="1">
    <source>
        <dbReference type="SAM" id="MobiDB-lite"/>
    </source>
</evidence>
<dbReference type="EMBL" id="BK015632">
    <property type="protein sequence ID" value="DAE16902.1"/>
    <property type="molecule type" value="Genomic_DNA"/>
</dbReference>
<reference evidence="2" key="1">
    <citation type="journal article" date="2021" name="Proc. Natl. Acad. Sci. U.S.A.">
        <title>A Catalog of Tens of Thousands of Viruses from Human Metagenomes Reveals Hidden Associations with Chronic Diseases.</title>
        <authorList>
            <person name="Tisza M.J."/>
            <person name="Buck C.B."/>
        </authorList>
    </citation>
    <scope>NUCLEOTIDE SEQUENCE</scope>
    <source>
        <strain evidence="2">CtpnN3</strain>
    </source>
</reference>